<dbReference type="HOGENOM" id="CLU_1971505_0_0_1"/>
<dbReference type="GeneID" id="24107971"/>
<dbReference type="RefSeq" id="XP_012188692.1">
    <property type="nucleotide sequence ID" value="XM_012333302.1"/>
</dbReference>
<sequence>MTCNVTLSPCPVERLVPREFVRPKQEKSTRCSTLTASSFSDCYYNSLTLHSTRFEQRSLDSNSTVNADLDFRQCRSTRSLRQGSTTIDEVSQFDTTLCGPSARAAMSGHAPWMHVDCVGISPAAARK</sequence>
<dbReference type="EMBL" id="DF238790">
    <property type="protein sequence ID" value="GAC95105.1"/>
    <property type="molecule type" value="Genomic_DNA"/>
</dbReference>
<accession>R9PAH6</accession>
<gene>
    <name evidence="1" type="ORF">PHSY_002680</name>
</gene>
<dbReference type="AlphaFoldDB" id="R9PAH6"/>
<dbReference type="Proteomes" id="UP000014071">
    <property type="component" value="Unassembled WGS sequence"/>
</dbReference>
<organism evidence="1 2">
    <name type="scientific">Pseudozyma hubeiensis (strain SY62)</name>
    <name type="common">Yeast</name>
    <dbReference type="NCBI Taxonomy" id="1305764"/>
    <lineage>
        <taxon>Eukaryota</taxon>
        <taxon>Fungi</taxon>
        <taxon>Dikarya</taxon>
        <taxon>Basidiomycota</taxon>
        <taxon>Ustilaginomycotina</taxon>
        <taxon>Ustilaginomycetes</taxon>
        <taxon>Ustilaginales</taxon>
        <taxon>Ustilaginaceae</taxon>
        <taxon>Pseudozyma</taxon>
    </lineage>
</organism>
<evidence type="ECO:0000313" key="2">
    <source>
        <dbReference type="Proteomes" id="UP000014071"/>
    </source>
</evidence>
<protein>
    <submittedName>
        <fullName evidence="1">Uncharacterized protein</fullName>
    </submittedName>
</protein>
<proteinExistence type="predicted"/>
<name>R9PAH6_PSEHS</name>
<keyword evidence="2" id="KW-1185">Reference proteome</keyword>
<evidence type="ECO:0000313" key="1">
    <source>
        <dbReference type="EMBL" id="GAC95105.1"/>
    </source>
</evidence>
<reference evidence="2" key="1">
    <citation type="journal article" date="2013" name="Genome Announc.">
        <title>Draft genome sequence of the basidiomycetous yeast-like fungus Pseudozyma hubeiensis SY62, which produces an abundant amount of the biosurfactant mannosylerythritol lipids.</title>
        <authorList>
            <person name="Konishi M."/>
            <person name="Hatada Y."/>
            <person name="Horiuchi J."/>
        </authorList>
    </citation>
    <scope>NUCLEOTIDE SEQUENCE [LARGE SCALE GENOMIC DNA]</scope>
    <source>
        <strain evidence="2">SY62</strain>
    </source>
</reference>